<evidence type="ECO:0000256" key="9">
    <source>
        <dbReference type="ARBA" id="ARBA00022801"/>
    </source>
</evidence>
<protein>
    <recommendedName>
        <fullName evidence="3 15">DNA polymerase I</fullName>
        <ecNumber evidence="2 15">2.7.7.7</ecNumber>
    </recommendedName>
</protein>
<dbReference type="SUPFAM" id="SSF88723">
    <property type="entry name" value="PIN domain-like"/>
    <property type="match status" value="1"/>
</dbReference>
<comment type="catalytic activity">
    <reaction evidence="14 16">
        <text>DNA(n) + a 2'-deoxyribonucleoside 5'-triphosphate = DNA(n+1) + diphosphate</text>
        <dbReference type="Rhea" id="RHEA:22508"/>
        <dbReference type="Rhea" id="RHEA-COMP:17339"/>
        <dbReference type="Rhea" id="RHEA-COMP:17340"/>
        <dbReference type="ChEBI" id="CHEBI:33019"/>
        <dbReference type="ChEBI" id="CHEBI:61560"/>
        <dbReference type="ChEBI" id="CHEBI:173112"/>
        <dbReference type="EC" id="2.7.7.7"/>
    </reaction>
</comment>
<dbReference type="Gene3D" id="1.10.150.20">
    <property type="entry name" value="5' to 3' exonuclease, C-terminal subdomain"/>
    <property type="match status" value="2"/>
</dbReference>
<dbReference type="CDD" id="cd08637">
    <property type="entry name" value="DNA_pol_A_pol_I_C"/>
    <property type="match status" value="1"/>
</dbReference>
<feature type="domain" description="3'-5' exonuclease" evidence="17">
    <location>
        <begin position="300"/>
        <end position="466"/>
    </location>
</feature>
<dbReference type="NCBIfam" id="NF011547">
    <property type="entry name" value="PRK14976.1-4"/>
    <property type="match status" value="1"/>
</dbReference>
<dbReference type="GO" id="GO:0006261">
    <property type="term" value="P:DNA-templated DNA replication"/>
    <property type="evidence" value="ECO:0007669"/>
    <property type="project" value="UniProtKB-UniRule"/>
</dbReference>
<keyword evidence="13 16" id="KW-0234">DNA repair</keyword>
<dbReference type="EMBL" id="ABIK02000003">
    <property type="protein sequence ID" value="EDS76025.1"/>
    <property type="molecule type" value="Genomic_DNA"/>
</dbReference>
<keyword evidence="4 16" id="KW-0808">Transferase</keyword>
<dbReference type="NCBIfam" id="TIGR00593">
    <property type="entry name" value="pola"/>
    <property type="match status" value="1"/>
</dbReference>
<keyword evidence="6 16" id="KW-0235">DNA replication</keyword>
<evidence type="ECO:0000256" key="5">
    <source>
        <dbReference type="ARBA" id="ARBA00022695"/>
    </source>
</evidence>
<dbReference type="Gene3D" id="3.30.420.10">
    <property type="entry name" value="Ribonuclease H-like superfamily/Ribonuclease H"/>
    <property type="match status" value="1"/>
</dbReference>
<evidence type="ECO:0000256" key="8">
    <source>
        <dbReference type="ARBA" id="ARBA00022763"/>
    </source>
</evidence>
<evidence type="ECO:0000259" key="18">
    <source>
        <dbReference type="SMART" id="SM00475"/>
    </source>
</evidence>
<dbReference type="eggNOG" id="COG0749">
    <property type="taxonomic scope" value="Bacteria"/>
</dbReference>
<dbReference type="Gene3D" id="3.40.50.1010">
    <property type="entry name" value="5'-nuclease"/>
    <property type="match status" value="1"/>
</dbReference>
<comment type="caution">
    <text evidence="20">The sequence shown here is derived from an EMBL/GenBank/DDBJ whole genome shotgun (WGS) entry which is preliminary data.</text>
</comment>
<evidence type="ECO:0000256" key="6">
    <source>
        <dbReference type="ARBA" id="ARBA00022705"/>
    </source>
</evidence>
<dbReference type="NCBIfam" id="NF004397">
    <property type="entry name" value="PRK05755.1"/>
    <property type="match status" value="1"/>
</dbReference>
<keyword evidence="12 16" id="KW-0238">DNA-binding</keyword>
<dbReference type="InterPro" id="IPR002421">
    <property type="entry name" value="5-3_exonuclease"/>
</dbReference>
<gene>
    <name evidence="16 20" type="primary">polA</name>
    <name evidence="20" type="ORF">CLOSPI_00138</name>
</gene>
<evidence type="ECO:0000256" key="1">
    <source>
        <dbReference type="ARBA" id="ARBA00007705"/>
    </source>
</evidence>
<dbReference type="Gene3D" id="3.30.70.370">
    <property type="match status" value="1"/>
</dbReference>
<evidence type="ECO:0000259" key="19">
    <source>
        <dbReference type="SMART" id="SM00482"/>
    </source>
</evidence>
<dbReference type="PANTHER" id="PTHR10133:SF27">
    <property type="entry name" value="DNA POLYMERASE NU"/>
    <property type="match status" value="1"/>
</dbReference>
<evidence type="ECO:0000256" key="13">
    <source>
        <dbReference type="ARBA" id="ARBA00023204"/>
    </source>
</evidence>
<dbReference type="EC" id="2.7.7.7" evidence="2 15"/>
<evidence type="ECO:0000256" key="7">
    <source>
        <dbReference type="ARBA" id="ARBA00022722"/>
    </source>
</evidence>
<dbReference type="Pfam" id="PF02739">
    <property type="entry name" value="5_3_exonuc_N"/>
    <property type="match status" value="1"/>
</dbReference>
<dbReference type="AlphaFoldDB" id="B1BYY4"/>
<dbReference type="Gene3D" id="1.20.1060.10">
    <property type="entry name" value="Taq DNA Polymerase, Chain T, domain 4"/>
    <property type="match status" value="1"/>
</dbReference>
<evidence type="ECO:0000256" key="12">
    <source>
        <dbReference type="ARBA" id="ARBA00023125"/>
    </source>
</evidence>
<dbReference type="InterPro" id="IPR002298">
    <property type="entry name" value="DNA_polymerase_A"/>
</dbReference>
<dbReference type="InterPro" id="IPR036279">
    <property type="entry name" value="5-3_exonuclease_C_sf"/>
</dbReference>
<comment type="similarity">
    <text evidence="1 16">Belongs to the DNA polymerase type-A family.</text>
</comment>
<evidence type="ECO:0000256" key="4">
    <source>
        <dbReference type="ARBA" id="ARBA00022679"/>
    </source>
</evidence>
<dbReference type="SMART" id="SM00474">
    <property type="entry name" value="35EXOc"/>
    <property type="match status" value="1"/>
</dbReference>
<dbReference type="FunFam" id="1.10.150.20:FF:000002">
    <property type="entry name" value="DNA polymerase I"/>
    <property type="match status" value="1"/>
</dbReference>
<dbReference type="STRING" id="428126.CLOSPI_00138"/>
<dbReference type="InterPro" id="IPR018320">
    <property type="entry name" value="DNA_polymerase_1"/>
</dbReference>
<keyword evidence="5 16" id="KW-0548">Nucleotidyltransferase</keyword>
<keyword evidence="9" id="KW-0378">Hydrolase</keyword>
<evidence type="ECO:0000256" key="11">
    <source>
        <dbReference type="ARBA" id="ARBA00022932"/>
    </source>
</evidence>
<evidence type="ECO:0000256" key="10">
    <source>
        <dbReference type="ARBA" id="ARBA00022839"/>
    </source>
</evidence>
<dbReference type="PROSITE" id="PS00447">
    <property type="entry name" value="DNA_POLYMERASE_A"/>
    <property type="match status" value="1"/>
</dbReference>
<keyword evidence="21" id="KW-1185">Reference proteome</keyword>
<dbReference type="InterPro" id="IPR054690">
    <property type="entry name" value="DNA_polI_exonuclease"/>
</dbReference>
<dbReference type="SUPFAM" id="SSF47807">
    <property type="entry name" value="5' to 3' exonuclease, C-terminal subdomain"/>
    <property type="match status" value="1"/>
</dbReference>
<keyword evidence="10" id="KW-0269">Exonuclease</keyword>
<sequence>MDKMKELVLIDGNSLLYRAYYATAAMGNLMVNKDGIPTNAVYGFANMLENILKGNPEYIVVAFDYGKKTFRNDLFEVYKGTRSATPDELVCQFSMIREYLTAHGIHYQEIEGYEGDDVIGTIASIASKKRFKVSIVTSDKDMLQLVDDNVSVYLTKKGVAELEKITPEKFKEMYGLIPDQMRDLKGLMGDKADNIPGIPGVGEKTALKLLKQYHTIENLNDHLDELKGKMGEKIRDNIDQGLLSKKIATIIKDVPMELDLDDFYYQGFDYNELAEFYRRYNMNSLLKRMSLANEDNKGETVIDVKIVDCLPIIKRDSSIVVGVFDSNYHRSLIVGFAIYNNSEAYYIDIENAIKCQNFQNFINDESIEKYGYDIKKCINAAKWHGLEIKNYVFDLQLASYILNPSLKDEIRSVCEYYDYYDVLYDEEVYGKGAKKKIPETTAIADHLIKQAKAIYVLKDKAIEKLKQENQFDLYKDVEMPVAKILASMEYQGAKIDKDVLKDLENQFGKEIEVLEKEIHQLANKNFNIASPKQLGEVLFEDLGLPNGKKTKTGYSTSVDILNKLKDVHPIINKVLQYRTLSKLYSTYIIGLQEQIFVDGKIHTIYNQALTQTGRLSSTDPNLQNIPVKTAEGKLIRKAFIPEYDYLVSFDYSQIELRVLAHLANVKSLIKAFNEDKDIHRHTASEIFGVDEDEVDSTMRRNAKAVNFGIIYGMSDFGLAEQVGVPVNEARNFIKRYFENYPEIKTYMDNNIEFCKKNGYVTTMLNRKRFIREINEKNYMRQELGKRLAMNSPIQGSAADIIKVAMIKVDELFKKHNLKSKMILQVHDELIFDVYKEELEEVMEVVAKGMTTAVKMNVELKSEGSYAINWYELK</sequence>
<keyword evidence="8 16" id="KW-0227">DNA damage</keyword>
<dbReference type="FunFam" id="1.20.1060.10:FF:000001">
    <property type="entry name" value="DNA polymerase I"/>
    <property type="match status" value="1"/>
</dbReference>
<dbReference type="CDD" id="cd09859">
    <property type="entry name" value="PIN_53EXO"/>
    <property type="match status" value="1"/>
</dbReference>
<dbReference type="GO" id="GO:0006302">
    <property type="term" value="P:double-strand break repair"/>
    <property type="evidence" value="ECO:0007669"/>
    <property type="project" value="TreeGrafter"/>
</dbReference>
<dbReference type="InterPro" id="IPR020046">
    <property type="entry name" value="5-3_exonucl_a-hlix_arch_N"/>
</dbReference>
<dbReference type="GO" id="GO:0003887">
    <property type="term" value="F:DNA-directed DNA polymerase activity"/>
    <property type="evidence" value="ECO:0007669"/>
    <property type="project" value="UniProtKB-UniRule"/>
</dbReference>
<dbReference type="Pfam" id="PF01367">
    <property type="entry name" value="5_3_exonuc"/>
    <property type="match status" value="1"/>
</dbReference>
<dbReference type="InterPro" id="IPR008918">
    <property type="entry name" value="HhH2"/>
</dbReference>
<evidence type="ECO:0000256" key="2">
    <source>
        <dbReference type="ARBA" id="ARBA00012417"/>
    </source>
</evidence>
<dbReference type="InterPro" id="IPR043502">
    <property type="entry name" value="DNA/RNA_pol_sf"/>
</dbReference>
<dbReference type="PANTHER" id="PTHR10133">
    <property type="entry name" value="DNA POLYMERASE I"/>
    <property type="match status" value="1"/>
</dbReference>
<dbReference type="CDD" id="cd06140">
    <property type="entry name" value="DNA_polA_I_Bacillus_like_exo"/>
    <property type="match status" value="1"/>
</dbReference>
<dbReference type="SMART" id="SM00279">
    <property type="entry name" value="HhH2"/>
    <property type="match status" value="1"/>
</dbReference>
<name>B1BYY4_9FIRM</name>
<evidence type="ECO:0000256" key="14">
    <source>
        <dbReference type="ARBA" id="ARBA00049244"/>
    </source>
</evidence>
<reference evidence="20" key="2">
    <citation type="submission" date="2014-06" db="EMBL/GenBank/DDBJ databases">
        <title>Draft genome sequence of Clostridium spiroforme (DSM 1552).</title>
        <authorList>
            <person name="Sudarsanam P."/>
            <person name="Ley R."/>
            <person name="Guruge J."/>
            <person name="Turnbaugh P.J."/>
            <person name="Mahowald M."/>
            <person name="Liep D."/>
            <person name="Gordon J."/>
        </authorList>
    </citation>
    <scope>NUCLEOTIDE SEQUENCE</scope>
    <source>
        <strain evidence="20">DSM 1552</strain>
    </source>
</reference>
<dbReference type="InterPro" id="IPR029060">
    <property type="entry name" value="PIN-like_dom_sf"/>
</dbReference>
<dbReference type="InterPro" id="IPR020045">
    <property type="entry name" value="DNA_polI_H3TH"/>
</dbReference>
<dbReference type="CDD" id="cd09898">
    <property type="entry name" value="H3TH_53EXO"/>
    <property type="match status" value="1"/>
</dbReference>
<dbReference type="InterPro" id="IPR012337">
    <property type="entry name" value="RNaseH-like_sf"/>
</dbReference>
<dbReference type="SMART" id="SM00475">
    <property type="entry name" value="53EXOc"/>
    <property type="match status" value="1"/>
</dbReference>
<dbReference type="InterPro" id="IPR002562">
    <property type="entry name" value="3'-5'_exonuclease_dom"/>
</dbReference>
<keyword evidence="7" id="KW-0540">Nuclease</keyword>
<dbReference type="GO" id="GO:0008409">
    <property type="term" value="F:5'-3' exonuclease activity"/>
    <property type="evidence" value="ECO:0007669"/>
    <property type="project" value="InterPro"/>
</dbReference>
<dbReference type="SUPFAM" id="SSF53098">
    <property type="entry name" value="Ribonuclease H-like"/>
    <property type="match status" value="1"/>
</dbReference>
<dbReference type="SMART" id="SM00482">
    <property type="entry name" value="POLAc"/>
    <property type="match status" value="1"/>
</dbReference>
<evidence type="ECO:0000259" key="17">
    <source>
        <dbReference type="SMART" id="SM00474"/>
    </source>
</evidence>
<reference evidence="20" key="1">
    <citation type="submission" date="2008-02" db="EMBL/GenBank/DDBJ databases">
        <authorList>
            <person name="Fulton L."/>
            <person name="Clifton S."/>
            <person name="Fulton B."/>
            <person name="Xu J."/>
            <person name="Minx P."/>
            <person name="Pepin K.H."/>
            <person name="Johnson M."/>
            <person name="Thiruvilangam P."/>
            <person name="Bhonagiri V."/>
            <person name="Nash W.E."/>
            <person name="Mardis E.R."/>
            <person name="Wilson R.K."/>
        </authorList>
    </citation>
    <scope>NUCLEOTIDE SEQUENCE [LARGE SCALE GENOMIC DNA]</scope>
    <source>
        <strain evidence="20">DSM 1552</strain>
    </source>
</reference>
<dbReference type="Pfam" id="PF00476">
    <property type="entry name" value="DNA_pol_A"/>
    <property type="match status" value="1"/>
</dbReference>
<accession>B1BYY4</accession>
<keyword evidence="11 16" id="KW-0239">DNA-directed DNA polymerase</keyword>
<evidence type="ECO:0000313" key="21">
    <source>
        <dbReference type="Proteomes" id="UP000004910"/>
    </source>
</evidence>
<dbReference type="SUPFAM" id="SSF56672">
    <property type="entry name" value="DNA/RNA polymerases"/>
    <property type="match status" value="1"/>
</dbReference>
<evidence type="ECO:0000256" key="3">
    <source>
        <dbReference type="ARBA" id="ARBA00020311"/>
    </source>
</evidence>
<feature type="domain" description="5'-3' exonuclease" evidence="18">
    <location>
        <begin position="4"/>
        <end position="266"/>
    </location>
</feature>
<dbReference type="InterPro" id="IPR036397">
    <property type="entry name" value="RNaseH_sf"/>
</dbReference>
<feature type="domain" description="DNA-directed DNA polymerase family A palm" evidence="19">
    <location>
        <begin position="632"/>
        <end position="837"/>
    </location>
</feature>
<dbReference type="Proteomes" id="UP000004910">
    <property type="component" value="Unassembled WGS sequence"/>
</dbReference>
<dbReference type="GO" id="GO:0008408">
    <property type="term" value="F:3'-5' exonuclease activity"/>
    <property type="evidence" value="ECO:0007669"/>
    <property type="project" value="InterPro"/>
</dbReference>
<dbReference type="FunFam" id="1.10.150.20:FF:000003">
    <property type="entry name" value="DNA polymerase I"/>
    <property type="match status" value="1"/>
</dbReference>
<evidence type="ECO:0000313" key="20">
    <source>
        <dbReference type="EMBL" id="EDS76025.1"/>
    </source>
</evidence>
<dbReference type="GO" id="GO:0003677">
    <property type="term" value="F:DNA binding"/>
    <property type="evidence" value="ECO:0007669"/>
    <property type="project" value="UniProtKB-UniRule"/>
</dbReference>
<organism evidence="20 21">
    <name type="scientific">Thomasclavelia spiroformis DSM 1552</name>
    <dbReference type="NCBI Taxonomy" id="428126"/>
    <lineage>
        <taxon>Bacteria</taxon>
        <taxon>Bacillati</taxon>
        <taxon>Bacillota</taxon>
        <taxon>Erysipelotrichia</taxon>
        <taxon>Erysipelotrichales</taxon>
        <taxon>Coprobacillaceae</taxon>
        <taxon>Thomasclavelia</taxon>
    </lineage>
</organism>
<comment type="subunit">
    <text evidence="16">Single-chain monomer with multiple functions.</text>
</comment>
<proteinExistence type="inferred from homology"/>
<dbReference type="Pfam" id="PF22619">
    <property type="entry name" value="DNA_polI_exo1"/>
    <property type="match status" value="1"/>
</dbReference>
<dbReference type="InterPro" id="IPR019760">
    <property type="entry name" value="DNA-dir_DNA_pol_A_CS"/>
</dbReference>
<dbReference type="InterPro" id="IPR001098">
    <property type="entry name" value="DNA-dir_DNA_pol_A_palm_dom"/>
</dbReference>
<dbReference type="FunFam" id="3.40.50.1010:FF:000001">
    <property type="entry name" value="DNA polymerase I"/>
    <property type="match status" value="1"/>
</dbReference>
<evidence type="ECO:0000256" key="16">
    <source>
        <dbReference type="RuleBase" id="RU004460"/>
    </source>
</evidence>
<dbReference type="HOGENOM" id="CLU_004675_0_0_9"/>
<dbReference type="PRINTS" id="PR00868">
    <property type="entry name" value="DNAPOLI"/>
</dbReference>
<evidence type="ECO:0000256" key="15">
    <source>
        <dbReference type="NCBIfam" id="TIGR00593"/>
    </source>
</evidence>